<evidence type="ECO:0000256" key="2">
    <source>
        <dbReference type="ARBA" id="ARBA00013531"/>
    </source>
</evidence>
<keyword evidence="9 14" id="KW-0249">Electron transport</keyword>
<keyword evidence="3 14" id="KW-0813">Transport</keyword>
<proteinExistence type="inferred from homology"/>
<evidence type="ECO:0000256" key="1">
    <source>
        <dbReference type="ARBA" id="ARBA00004448"/>
    </source>
</evidence>
<evidence type="ECO:0000259" key="16">
    <source>
        <dbReference type="PROSITE" id="PS51003"/>
    </source>
</evidence>
<comment type="subcellular location">
    <subcellularLocation>
        <location evidence="1">Mitochondrion inner membrane</location>
        <topology evidence="1">Multi-pass membrane protein</topology>
    </subcellularLocation>
</comment>
<dbReference type="InterPro" id="IPR027387">
    <property type="entry name" value="Cytb/b6-like_sf"/>
</dbReference>
<evidence type="ECO:0000256" key="3">
    <source>
        <dbReference type="ARBA" id="ARBA00022448"/>
    </source>
</evidence>
<evidence type="ECO:0000256" key="10">
    <source>
        <dbReference type="ARBA" id="ARBA00022989"/>
    </source>
</evidence>
<dbReference type="EMBL" id="MT114074">
    <property type="protein sequence ID" value="QIM61722.1"/>
    <property type="molecule type" value="Genomic_DNA"/>
</dbReference>
<dbReference type="Pfam" id="PF00032">
    <property type="entry name" value="Cytochrom_B_C"/>
    <property type="match status" value="1"/>
</dbReference>
<dbReference type="GO" id="GO:0008121">
    <property type="term" value="F:quinol-cytochrome-c reductase activity"/>
    <property type="evidence" value="ECO:0007669"/>
    <property type="project" value="TreeGrafter"/>
</dbReference>
<comment type="cofactor">
    <cofactor evidence="14">
        <name>heme b</name>
        <dbReference type="ChEBI" id="CHEBI:60344"/>
    </cofactor>
    <text evidence="14">Binds 2 heme groups non-covalently.</text>
</comment>
<evidence type="ECO:0000256" key="9">
    <source>
        <dbReference type="ARBA" id="ARBA00022982"/>
    </source>
</evidence>
<dbReference type="PANTHER" id="PTHR19271:SF16">
    <property type="entry name" value="CYTOCHROME B"/>
    <property type="match status" value="1"/>
</dbReference>
<dbReference type="PANTHER" id="PTHR19271">
    <property type="entry name" value="CYTOCHROME B"/>
    <property type="match status" value="1"/>
</dbReference>
<evidence type="ECO:0000256" key="8">
    <source>
        <dbReference type="ARBA" id="ARBA00022792"/>
    </source>
</evidence>
<comment type="similarity">
    <text evidence="14">Belongs to the cytochrome b family.</text>
</comment>
<feature type="domain" description="Cytochrome b/b6 C-terminal region profile" evidence="16">
    <location>
        <begin position="206"/>
        <end position="379"/>
    </location>
</feature>
<evidence type="ECO:0000256" key="6">
    <source>
        <dbReference type="ARBA" id="ARBA00022692"/>
    </source>
</evidence>
<dbReference type="GO" id="GO:0046872">
    <property type="term" value="F:metal ion binding"/>
    <property type="evidence" value="ECO:0007669"/>
    <property type="project" value="UniProtKB-UniRule"/>
</dbReference>
<dbReference type="SUPFAM" id="SSF81648">
    <property type="entry name" value="a domain/subunit of cytochrome bc1 complex (Ubiquinol-cytochrome c reductase)"/>
    <property type="match status" value="1"/>
</dbReference>
<evidence type="ECO:0000313" key="18">
    <source>
        <dbReference type="EMBL" id="QIM61722.1"/>
    </source>
</evidence>
<dbReference type="GO" id="GO:0006122">
    <property type="term" value="P:mitochondrial electron transport, ubiquinol to cytochrome c"/>
    <property type="evidence" value="ECO:0007669"/>
    <property type="project" value="TreeGrafter"/>
</dbReference>
<dbReference type="EMBL" id="MT114071">
    <property type="protein sequence ID" value="QIM61719.1"/>
    <property type="molecule type" value="Genomic_DNA"/>
</dbReference>
<feature type="transmembrane region" description="Helical" evidence="14">
    <location>
        <begin position="350"/>
        <end position="368"/>
    </location>
</feature>
<reference evidence="18" key="1">
    <citation type="submission" date="2020-02" db="EMBL/GenBank/DDBJ databases">
        <title>Clofazimine, a promising drug for the treatment of Babesia microti infection in severely immunocompromised hosts.</title>
        <authorList>
            <person name="Tuvshintulga B."/>
            <person name="Vannier E."/>
            <person name="Tayebwa D.S."/>
            <person name="Gantuya S."/>
            <person name="Sivakumar T."/>
            <person name="Guswanto A."/>
            <person name="Krause P.J."/>
            <person name="Yokoyama N."/>
            <person name="Igarashi I."/>
        </authorList>
    </citation>
    <scope>NUCLEOTIDE SEQUENCE</scope>
    <source>
        <strain evidence="18">ATQ4</strain>
        <strain evidence="17">ATQ5</strain>
    </source>
</reference>
<keyword evidence="13 14" id="KW-0472">Membrane</keyword>
<keyword evidence="7 14" id="KW-0479">Metal-binding</keyword>
<keyword evidence="11 14" id="KW-0408">Iron</keyword>
<feature type="transmembrane region" description="Helical" evidence="14">
    <location>
        <begin position="6"/>
        <end position="23"/>
    </location>
</feature>
<dbReference type="Pfam" id="PF00033">
    <property type="entry name" value="Cytochrome_B"/>
    <property type="match status" value="1"/>
</dbReference>
<protein>
    <recommendedName>
        <fullName evidence="2 14">Cytochrome b</fullName>
    </recommendedName>
</protein>
<geneLocation type="mitochondrion" evidence="18"/>
<feature type="transmembrane region" description="Helical" evidence="14">
    <location>
        <begin position="111"/>
        <end position="132"/>
    </location>
</feature>
<keyword evidence="8" id="KW-0999">Mitochondrion inner membrane</keyword>
<keyword evidence="4 14" id="KW-0349">Heme</keyword>
<evidence type="ECO:0000256" key="11">
    <source>
        <dbReference type="ARBA" id="ARBA00023004"/>
    </source>
</evidence>
<gene>
    <name evidence="18" type="primary">cytb</name>
</gene>
<evidence type="ECO:0000313" key="17">
    <source>
        <dbReference type="EMBL" id="QIM61719.1"/>
    </source>
</evidence>
<comment type="function">
    <text evidence="14">Component of the ubiquinol-cytochrome c reductase complex (complex III or cytochrome b-c1 complex) that is part of the mitochondrial respiratory chain. The b-c1 complex mediates electron transfer from ubiquinol to cytochrome c. Contributes to the generation of a proton gradient across the mitochondrial membrane that is then used for ATP synthesis.</text>
</comment>
<accession>A0A6G8J3I9</accession>
<dbReference type="InterPro" id="IPR036150">
    <property type="entry name" value="Cyt_b/b6_C_sf"/>
</dbReference>
<evidence type="ECO:0000256" key="12">
    <source>
        <dbReference type="ARBA" id="ARBA00023128"/>
    </source>
</evidence>
<evidence type="ECO:0000256" key="4">
    <source>
        <dbReference type="ARBA" id="ARBA00022617"/>
    </source>
</evidence>
<keyword evidence="12 14" id="KW-0496">Mitochondrion</keyword>
<feature type="transmembrane region" description="Helical" evidence="14">
    <location>
        <begin position="174"/>
        <end position="195"/>
    </location>
</feature>
<evidence type="ECO:0000256" key="7">
    <source>
        <dbReference type="ARBA" id="ARBA00022723"/>
    </source>
</evidence>
<keyword evidence="5 14" id="KW-0679">Respiratory chain</keyword>
<feature type="transmembrane region" description="Helical" evidence="14">
    <location>
        <begin position="78"/>
        <end position="99"/>
    </location>
</feature>
<dbReference type="InterPro" id="IPR005797">
    <property type="entry name" value="Cyt_b/b6_N"/>
</dbReference>
<keyword evidence="10 14" id="KW-1133">Transmembrane helix</keyword>
<dbReference type="InterPro" id="IPR005798">
    <property type="entry name" value="Cyt_b/b6_C"/>
</dbReference>
<dbReference type="Gene3D" id="1.20.810.10">
    <property type="entry name" value="Cytochrome Bc1 Complex, Chain C"/>
    <property type="match status" value="1"/>
</dbReference>
<dbReference type="PROSITE" id="PS51002">
    <property type="entry name" value="CYTB_NTER"/>
    <property type="match status" value="1"/>
</dbReference>
<organism evidence="18">
    <name type="scientific">Babesia microti</name>
    <dbReference type="NCBI Taxonomy" id="5868"/>
    <lineage>
        <taxon>Eukaryota</taxon>
        <taxon>Sar</taxon>
        <taxon>Alveolata</taxon>
        <taxon>Apicomplexa</taxon>
        <taxon>Aconoidasida</taxon>
        <taxon>Piroplasmida</taxon>
        <taxon>Babesiidae</taxon>
        <taxon>Babesia</taxon>
    </lineage>
</organism>
<feature type="domain" description="Cytochrome b/b6 N-terminal region profile" evidence="15">
    <location>
        <begin position="1"/>
        <end position="205"/>
    </location>
</feature>
<dbReference type="GO" id="GO:0016491">
    <property type="term" value="F:oxidoreductase activity"/>
    <property type="evidence" value="ECO:0007669"/>
    <property type="project" value="UniProtKB-UniRule"/>
</dbReference>
<dbReference type="GO" id="GO:0005743">
    <property type="term" value="C:mitochondrial inner membrane"/>
    <property type="evidence" value="ECO:0007669"/>
    <property type="project" value="UniProtKB-SubCell"/>
</dbReference>
<evidence type="ECO:0000259" key="15">
    <source>
        <dbReference type="PROSITE" id="PS51002"/>
    </source>
</evidence>
<feature type="transmembrane region" description="Helical" evidence="14">
    <location>
        <begin position="35"/>
        <end position="58"/>
    </location>
</feature>
<dbReference type="PROSITE" id="PS51003">
    <property type="entry name" value="CYTB_CTER"/>
    <property type="match status" value="1"/>
</dbReference>
<evidence type="ECO:0000256" key="5">
    <source>
        <dbReference type="ARBA" id="ARBA00022660"/>
    </source>
</evidence>
<dbReference type="SUPFAM" id="SSF81342">
    <property type="entry name" value="Transmembrane di-heme cytochromes"/>
    <property type="match status" value="1"/>
</dbReference>
<evidence type="ECO:0000256" key="13">
    <source>
        <dbReference type="ARBA" id="ARBA00023136"/>
    </source>
</evidence>
<name>A0A6G8J3I9_BABMI</name>
<keyword evidence="6 14" id="KW-0812">Transmembrane</keyword>
<evidence type="ECO:0000256" key="14">
    <source>
        <dbReference type="RuleBase" id="RU362117"/>
    </source>
</evidence>
<feature type="transmembrane region" description="Helical" evidence="14">
    <location>
        <begin position="225"/>
        <end position="247"/>
    </location>
</feature>
<dbReference type="InterPro" id="IPR016174">
    <property type="entry name" value="Di-haem_cyt_TM"/>
</dbReference>
<sequence>MTNNITVIFAVNLLLSQLVTYSVPINLNSNWNIGFILGIVLVMQILTGLILSFNYVAIAPEAYYSIAYILEDIHNGYMYRYLHSNGVCMFFMFMYAHLVKGLWYSCTYLPLSWYTGIVILMLSYAIGFMGYVLPYGQMSYWGATVILNLFYWNKGLTELLLGNYSVNSSTLSRFYILHFILPFVVLVVIIVHIYYLHLNSSTNPLSVVDSYSSIRFAPTTLASDIYMMAITAMLIVCQLSYAVITLFTGDSDNSILADPLMTPLHIVPEWYLLPFYGTLKLLPTKLSGLVTMLVFVQTLVQTVEQRNTATVLSLYNVHRTYSYRRVLLIPILVTLGYLGMYHLNLFTTQVGIYVLILYLLIGITSTTCSSTRLQSYRMA</sequence>
<dbReference type="AlphaFoldDB" id="A0A6G8J3I9"/>
<feature type="transmembrane region" description="Helical" evidence="14">
    <location>
        <begin position="326"/>
        <end position="344"/>
    </location>
</feature>